<dbReference type="InterPro" id="IPR000719">
    <property type="entry name" value="Prot_kinase_dom"/>
</dbReference>
<evidence type="ECO:0000256" key="2">
    <source>
        <dbReference type="ARBA" id="ARBA00022741"/>
    </source>
</evidence>
<evidence type="ECO:0000256" key="4">
    <source>
        <dbReference type="ARBA" id="ARBA00022840"/>
    </source>
</evidence>
<dbReference type="Proteomes" id="UP000806378">
    <property type="component" value="Unassembled WGS sequence"/>
</dbReference>
<protein>
    <recommendedName>
        <fullName evidence="6">Protein kinase domain-containing protein</fullName>
    </recommendedName>
</protein>
<organism evidence="7 8">
    <name type="scientific">Corymbia citriodora subsp. variegata</name>
    <dbReference type="NCBI Taxonomy" id="360336"/>
    <lineage>
        <taxon>Eukaryota</taxon>
        <taxon>Viridiplantae</taxon>
        <taxon>Streptophyta</taxon>
        <taxon>Embryophyta</taxon>
        <taxon>Tracheophyta</taxon>
        <taxon>Spermatophyta</taxon>
        <taxon>Magnoliopsida</taxon>
        <taxon>eudicotyledons</taxon>
        <taxon>Gunneridae</taxon>
        <taxon>Pentapetalae</taxon>
        <taxon>rosids</taxon>
        <taxon>malvids</taxon>
        <taxon>Myrtales</taxon>
        <taxon>Myrtaceae</taxon>
        <taxon>Myrtoideae</taxon>
        <taxon>Eucalypteae</taxon>
        <taxon>Corymbia</taxon>
    </lineage>
</organism>
<dbReference type="OrthoDB" id="1716215at2759"/>
<dbReference type="InterPro" id="IPR011009">
    <property type="entry name" value="Kinase-like_dom_sf"/>
</dbReference>
<sequence>MSDEVTRKRIALGVARGLAHLHDQGNVKIIHQNICPLNILLNTQFEAVIGGIEFATIMHDRNAKEGTIQWRRLTPPERFSSSSRGEDLADSGSYSPTYHLHEDVYVDGISICGTLGYIAPECYYTVKRTVKNDVFAYGRLLLVLILGQPFFELNMLASDKNLSLKERIGNLISKNELGRVIDPNLQGNYVEEEAWQLVRLALLCADDNPSVRPKMSEVVKMIENPMLGQDPSRRSNWSGSEYDSTPYYSFPPSPSLSMEIR</sequence>
<keyword evidence="2" id="KW-0547">Nucleotide-binding</keyword>
<evidence type="ECO:0000256" key="3">
    <source>
        <dbReference type="ARBA" id="ARBA00022777"/>
    </source>
</evidence>
<dbReference type="GO" id="GO:0004672">
    <property type="term" value="F:protein kinase activity"/>
    <property type="evidence" value="ECO:0007669"/>
    <property type="project" value="InterPro"/>
</dbReference>
<accession>A0A8T0CPC4</accession>
<reference evidence="7" key="1">
    <citation type="submission" date="2020-05" db="EMBL/GenBank/DDBJ databases">
        <title>WGS assembly of Corymbia citriodora subspecies variegata.</title>
        <authorList>
            <person name="Barry K."/>
            <person name="Hundley H."/>
            <person name="Shu S."/>
            <person name="Jenkins J."/>
            <person name="Grimwood J."/>
            <person name="Baten A."/>
        </authorList>
    </citation>
    <scope>NUCLEOTIDE SEQUENCE</scope>
    <source>
        <strain evidence="7">CV2-018</strain>
    </source>
</reference>
<dbReference type="PROSITE" id="PS50011">
    <property type="entry name" value="PROTEIN_KINASE_DOM"/>
    <property type="match status" value="1"/>
</dbReference>
<keyword evidence="4" id="KW-0067">ATP-binding</keyword>
<dbReference type="Gene3D" id="1.10.510.10">
    <property type="entry name" value="Transferase(Phosphotransferase) domain 1"/>
    <property type="match status" value="1"/>
</dbReference>
<dbReference type="AlphaFoldDB" id="A0A8T0CPC4"/>
<dbReference type="InterPro" id="IPR052059">
    <property type="entry name" value="CR_Ser/Thr_kinase"/>
</dbReference>
<comment type="caution">
    <text evidence="7">The sequence shown here is derived from an EMBL/GenBank/DDBJ whole genome shotgun (WGS) entry which is preliminary data.</text>
</comment>
<dbReference type="EMBL" id="MU089763">
    <property type="protein sequence ID" value="KAF7849497.1"/>
    <property type="molecule type" value="Genomic_DNA"/>
</dbReference>
<dbReference type="PANTHER" id="PTHR47973">
    <property type="entry name" value="CYSTEINE-RICH RECEPTOR-LIKE PROTEIN KINASE 3"/>
    <property type="match status" value="1"/>
</dbReference>
<feature type="domain" description="Protein kinase" evidence="6">
    <location>
        <begin position="1"/>
        <end position="227"/>
    </location>
</feature>
<dbReference type="GO" id="GO:0005524">
    <property type="term" value="F:ATP binding"/>
    <property type="evidence" value="ECO:0007669"/>
    <property type="project" value="UniProtKB-KW"/>
</dbReference>
<dbReference type="SUPFAM" id="SSF56112">
    <property type="entry name" value="Protein kinase-like (PK-like)"/>
    <property type="match status" value="1"/>
</dbReference>
<evidence type="ECO:0000313" key="8">
    <source>
        <dbReference type="Proteomes" id="UP000806378"/>
    </source>
</evidence>
<evidence type="ECO:0000256" key="1">
    <source>
        <dbReference type="ARBA" id="ARBA00022679"/>
    </source>
</evidence>
<proteinExistence type="predicted"/>
<feature type="region of interest" description="Disordered" evidence="5">
    <location>
        <begin position="230"/>
        <end position="261"/>
    </location>
</feature>
<dbReference type="Gramene" id="rna-gnl|WGS:JABURB|Cocit.L0720.1">
    <property type="protein sequence ID" value="cds-KAF7849497.1"/>
    <property type="gene ID" value="gene-BT93_L0720"/>
</dbReference>
<keyword evidence="8" id="KW-1185">Reference proteome</keyword>
<gene>
    <name evidence="7" type="ORF">BT93_L0720</name>
</gene>
<keyword evidence="1" id="KW-0808">Transferase</keyword>
<evidence type="ECO:0000313" key="7">
    <source>
        <dbReference type="EMBL" id="KAF7849497.1"/>
    </source>
</evidence>
<name>A0A8T0CPC4_CORYI</name>
<evidence type="ECO:0000256" key="5">
    <source>
        <dbReference type="SAM" id="MobiDB-lite"/>
    </source>
</evidence>
<keyword evidence="3" id="KW-0418">Kinase</keyword>
<evidence type="ECO:0000259" key="6">
    <source>
        <dbReference type="PROSITE" id="PS50011"/>
    </source>
</evidence>